<keyword evidence="6" id="KW-0256">Endoplasmic reticulum</keyword>
<evidence type="ECO:0000256" key="2">
    <source>
        <dbReference type="ARBA" id="ARBA00004922"/>
    </source>
</evidence>
<comment type="caution">
    <text evidence="16">The sequence shown here is derived from an EMBL/GenBank/DDBJ whole genome shotgun (WGS) entry which is preliminary data.</text>
</comment>
<accession>A0A2R5GG97</accession>
<evidence type="ECO:0000259" key="14">
    <source>
        <dbReference type="Pfam" id="PF00534"/>
    </source>
</evidence>
<evidence type="ECO:0000313" key="16">
    <source>
        <dbReference type="EMBL" id="GBG29932.1"/>
    </source>
</evidence>
<evidence type="ECO:0000256" key="9">
    <source>
        <dbReference type="ARBA" id="ARBA00031434"/>
    </source>
</evidence>
<dbReference type="InterPro" id="IPR001296">
    <property type="entry name" value="Glyco_trans_1"/>
</dbReference>
<dbReference type="InterPro" id="IPR028098">
    <property type="entry name" value="Glyco_trans_4-like_N"/>
</dbReference>
<sequence length="472" mass="52516">MSAAAGAGEKERGRLHVAVLVLGDVGRSPRMQFHAASLAAQDWVESVALVGTEGSACMETVRNNAKTREVRIAEPVTSRLPRKLLLLYAPVKILQQIAQLLGALLRDPKLDVVLVQNPPCIPTFVVLALLRFLRGTRIVIDWHNLGFTILALSFPQRGERHPAVRVAKIYEQTLGWLIGDTHFCVTAALKRWLVAEVGTPDAKVHVLYDKPPAMFHPLKVTEQHEFWERLGDTVSRGRGNIFTATSGESEPPHVVKDRPALIVSSTSWTPDEDFGILLAALAKLDANPDVAKRGIICVVTGKGPQRDMYMDKVRELGLKHVAVETLWLEHEDYPLLLACMDVGVCLHTSSSGLDLPMKVVDMFGAGIPVCAVDFPCLDELVRHEENGLVFRTEAQLADQLHSLLFASDSDRRLRALRRGVQATVAERWDRHWNKFAGPPIKALGHRRGAPVFWFICFAIFLEAVYVWNVRKM</sequence>
<keyword evidence="4 16" id="KW-0808">Transferase</keyword>
<evidence type="ECO:0000256" key="11">
    <source>
        <dbReference type="ARBA" id="ARBA00033088"/>
    </source>
</evidence>
<evidence type="ECO:0000256" key="8">
    <source>
        <dbReference type="ARBA" id="ARBA00023136"/>
    </source>
</evidence>
<dbReference type="Pfam" id="PF13579">
    <property type="entry name" value="Glyco_trans_4_4"/>
    <property type="match status" value="1"/>
</dbReference>
<dbReference type="Pfam" id="PF00534">
    <property type="entry name" value="Glycos_transf_1"/>
    <property type="match status" value="1"/>
</dbReference>
<dbReference type="GO" id="GO:0005789">
    <property type="term" value="C:endoplasmic reticulum membrane"/>
    <property type="evidence" value="ECO:0007669"/>
    <property type="project" value="UniProtKB-SubCell"/>
</dbReference>
<evidence type="ECO:0000256" key="10">
    <source>
        <dbReference type="ARBA" id="ARBA00031566"/>
    </source>
</evidence>
<organism evidence="16 17">
    <name type="scientific">Hondaea fermentalgiana</name>
    <dbReference type="NCBI Taxonomy" id="2315210"/>
    <lineage>
        <taxon>Eukaryota</taxon>
        <taxon>Sar</taxon>
        <taxon>Stramenopiles</taxon>
        <taxon>Bigyra</taxon>
        <taxon>Labyrinthulomycetes</taxon>
        <taxon>Thraustochytrida</taxon>
        <taxon>Thraustochytriidae</taxon>
        <taxon>Hondaea</taxon>
    </lineage>
</organism>
<gene>
    <name evidence="16" type="ORF">FCC1311_061522</name>
</gene>
<name>A0A2R5GG97_9STRA</name>
<dbReference type="SUPFAM" id="SSF53756">
    <property type="entry name" value="UDP-Glycosyltransferase/glycogen phosphorylase"/>
    <property type="match status" value="1"/>
</dbReference>
<proteinExistence type="predicted"/>
<evidence type="ECO:0000256" key="1">
    <source>
        <dbReference type="ARBA" id="ARBA00004389"/>
    </source>
</evidence>
<comment type="catalytic activity">
    <reaction evidence="12">
        <text>an N,N'-diacetylchitobiosyl-diphospho-di-trans,poly-cis-dolichol + GDP-alpha-D-mannose = a beta-D-Man-(1-&gt;4)-beta-D-GlcNAc-(1-&gt;4)-alpha-D-GlcNAc-diphospho-di-trans,poly-cis-dolichol + GDP + H(+)</text>
        <dbReference type="Rhea" id="RHEA:13865"/>
        <dbReference type="Rhea" id="RHEA-COMP:19510"/>
        <dbReference type="Rhea" id="RHEA-COMP:19511"/>
        <dbReference type="ChEBI" id="CHEBI:15378"/>
        <dbReference type="ChEBI" id="CHEBI:57269"/>
        <dbReference type="ChEBI" id="CHEBI:57527"/>
        <dbReference type="ChEBI" id="CHEBI:58189"/>
        <dbReference type="ChEBI" id="CHEBI:58472"/>
        <dbReference type="EC" id="2.4.1.142"/>
    </reaction>
    <physiologicalReaction direction="left-to-right" evidence="12">
        <dbReference type="Rhea" id="RHEA:13866"/>
    </physiologicalReaction>
</comment>
<comment type="subcellular location">
    <subcellularLocation>
        <location evidence="1">Endoplasmic reticulum membrane</location>
        <topology evidence="1">Single-pass membrane protein</topology>
    </subcellularLocation>
</comment>
<evidence type="ECO:0000256" key="12">
    <source>
        <dbReference type="ARBA" id="ARBA00045071"/>
    </source>
</evidence>
<keyword evidence="8 13" id="KW-0472">Membrane</keyword>
<evidence type="ECO:0000256" key="4">
    <source>
        <dbReference type="ARBA" id="ARBA00022679"/>
    </source>
</evidence>
<dbReference type="PANTHER" id="PTHR13036:SF0">
    <property type="entry name" value="CHITOBIOSYLDIPHOSPHODOLICHOL BETA-MANNOSYLTRANSFERASE"/>
    <property type="match status" value="1"/>
</dbReference>
<evidence type="ECO:0000256" key="5">
    <source>
        <dbReference type="ARBA" id="ARBA00022692"/>
    </source>
</evidence>
<dbReference type="Proteomes" id="UP000241890">
    <property type="component" value="Unassembled WGS sequence"/>
</dbReference>
<reference evidence="16 17" key="1">
    <citation type="submission" date="2017-12" db="EMBL/GenBank/DDBJ databases">
        <title>Sequencing, de novo assembly and annotation of complete genome of a new Thraustochytrid species, strain FCC1311.</title>
        <authorList>
            <person name="Sedici K."/>
            <person name="Godart F."/>
            <person name="Aiese Cigliano R."/>
            <person name="Sanseverino W."/>
            <person name="Barakat M."/>
            <person name="Ortet P."/>
            <person name="Marechal E."/>
            <person name="Cagnac O."/>
            <person name="Amato A."/>
        </authorList>
    </citation>
    <scope>NUCLEOTIDE SEQUENCE [LARGE SCALE GENOMIC DNA]</scope>
</reference>
<keyword evidence="7 13" id="KW-1133">Transmembrane helix</keyword>
<evidence type="ECO:0000256" key="6">
    <source>
        <dbReference type="ARBA" id="ARBA00022824"/>
    </source>
</evidence>
<dbReference type="GO" id="GO:0004578">
    <property type="term" value="F:chitobiosyldiphosphodolichol beta-mannosyltransferase activity"/>
    <property type="evidence" value="ECO:0007669"/>
    <property type="project" value="UniProtKB-EC"/>
</dbReference>
<protein>
    <recommendedName>
        <fullName evidence="10">Beta-1,4-mannosyltransferase</fullName>
    </recommendedName>
    <alternativeName>
        <fullName evidence="11">GDP-Man:GlcNAc2-PP-dolichol mannosyltransferase</fullName>
    </alternativeName>
    <alternativeName>
        <fullName evidence="9">GDP-mannose-dolichol diphosphochitobiose mannosyltransferase</fullName>
    </alternativeName>
</protein>
<dbReference type="EMBL" id="BEYU01000068">
    <property type="protein sequence ID" value="GBG29932.1"/>
    <property type="molecule type" value="Genomic_DNA"/>
</dbReference>
<dbReference type="InterPro" id="IPR026051">
    <property type="entry name" value="ALG1-like"/>
</dbReference>
<keyword evidence="3 16" id="KW-0328">Glycosyltransferase</keyword>
<dbReference type="Gene3D" id="3.40.50.2000">
    <property type="entry name" value="Glycogen Phosphorylase B"/>
    <property type="match status" value="1"/>
</dbReference>
<evidence type="ECO:0000313" key="17">
    <source>
        <dbReference type="Proteomes" id="UP000241890"/>
    </source>
</evidence>
<feature type="domain" description="Glycosyl transferase family 1" evidence="14">
    <location>
        <begin position="252"/>
        <end position="413"/>
    </location>
</feature>
<dbReference type="InParanoid" id="A0A2R5GG97"/>
<dbReference type="OrthoDB" id="614844at2759"/>
<dbReference type="AlphaFoldDB" id="A0A2R5GG97"/>
<comment type="pathway">
    <text evidence="2">Protein modification; protein glycosylation.</text>
</comment>
<evidence type="ECO:0000256" key="3">
    <source>
        <dbReference type="ARBA" id="ARBA00022676"/>
    </source>
</evidence>
<evidence type="ECO:0000256" key="7">
    <source>
        <dbReference type="ARBA" id="ARBA00022989"/>
    </source>
</evidence>
<evidence type="ECO:0000259" key="15">
    <source>
        <dbReference type="Pfam" id="PF13579"/>
    </source>
</evidence>
<feature type="transmembrane region" description="Helical" evidence="13">
    <location>
        <begin position="451"/>
        <end position="469"/>
    </location>
</feature>
<dbReference type="PANTHER" id="PTHR13036">
    <property type="entry name" value="BETA1,4 MANNOSYLTRANSFERASE"/>
    <property type="match status" value="1"/>
</dbReference>
<evidence type="ECO:0000256" key="13">
    <source>
        <dbReference type="SAM" id="Phobius"/>
    </source>
</evidence>
<keyword evidence="5 13" id="KW-0812">Transmembrane</keyword>
<feature type="domain" description="Glycosyltransferase subfamily 4-like N-terminal" evidence="15">
    <location>
        <begin position="35"/>
        <end position="207"/>
    </location>
</feature>
<keyword evidence="17" id="KW-1185">Reference proteome</keyword>